<dbReference type="Proteomes" id="UP000326437">
    <property type="component" value="Unassembled WGS sequence"/>
</dbReference>
<protein>
    <recommendedName>
        <fullName evidence="3">Phage tail protein</fullName>
    </recommendedName>
</protein>
<gene>
    <name evidence="1" type="ORF">PS685_00537</name>
</gene>
<proteinExistence type="predicted"/>
<evidence type="ECO:0000313" key="1">
    <source>
        <dbReference type="EMBL" id="VVN51087.1"/>
    </source>
</evidence>
<dbReference type="AlphaFoldDB" id="A0A5E6YDZ0"/>
<dbReference type="RefSeq" id="WP_150628193.1">
    <property type="nucleotide sequence ID" value="NZ_CABVHO010000002.1"/>
</dbReference>
<dbReference type="EMBL" id="CABVHO010000002">
    <property type="protein sequence ID" value="VVN51087.1"/>
    <property type="molecule type" value="Genomic_DNA"/>
</dbReference>
<accession>A0A5E6YDZ0</accession>
<name>A0A5E6YDZ0_PSEFL</name>
<evidence type="ECO:0000313" key="2">
    <source>
        <dbReference type="Proteomes" id="UP000326437"/>
    </source>
</evidence>
<reference evidence="1 2" key="1">
    <citation type="submission" date="2019-09" db="EMBL/GenBank/DDBJ databases">
        <authorList>
            <person name="Chandra G."/>
            <person name="Truman W A."/>
        </authorList>
    </citation>
    <scope>NUCLEOTIDE SEQUENCE [LARGE SCALE GENOMIC DNA]</scope>
    <source>
        <strain evidence="1">PS685</strain>
    </source>
</reference>
<dbReference type="OrthoDB" id="7875280at2"/>
<sequence>MKYATFNPDGTLNSRLIEGVHTIPKNAVEVTEALWLRLVSEDDGIWTLANGIISKQPLPPTVPSAEVVERQRLMAYADLETGSDRYFSEAIRMQAMGESGWEAIREKAVIRFHEIQALYPWPEDAVRKQ</sequence>
<evidence type="ECO:0008006" key="3">
    <source>
        <dbReference type="Google" id="ProtNLM"/>
    </source>
</evidence>
<organism evidence="1 2">
    <name type="scientific">Pseudomonas fluorescens</name>
    <dbReference type="NCBI Taxonomy" id="294"/>
    <lineage>
        <taxon>Bacteria</taxon>
        <taxon>Pseudomonadati</taxon>
        <taxon>Pseudomonadota</taxon>
        <taxon>Gammaproteobacteria</taxon>
        <taxon>Pseudomonadales</taxon>
        <taxon>Pseudomonadaceae</taxon>
        <taxon>Pseudomonas</taxon>
    </lineage>
</organism>